<dbReference type="AlphaFoldDB" id="A0AAV5M4M7"/>
<dbReference type="Proteomes" id="UP001054252">
    <property type="component" value="Unassembled WGS sequence"/>
</dbReference>
<name>A0AAV5M4M7_9ROSI</name>
<comment type="caution">
    <text evidence="2">The sequence shown here is derived from an EMBL/GenBank/DDBJ whole genome shotgun (WGS) entry which is preliminary data.</text>
</comment>
<proteinExistence type="predicted"/>
<feature type="compositionally biased region" description="Polar residues" evidence="1">
    <location>
        <begin position="1"/>
        <end position="12"/>
    </location>
</feature>
<evidence type="ECO:0000313" key="2">
    <source>
        <dbReference type="EMBL" id="GKV44710.1"/>
    </source>
</evidence>
<sequence length="37" mass="4168">MATLHHQPSSNFAGKGDPSRNHHNRIGTAWWEITALK</sequence>
<organism evidence="2 3">
    <name type="scientific">Rubroshorea leprosula</name>
    <dbReference type="NCBI Taxonomy" id="152421"/>
    <lineage>
        <taxon>Eukaryota</taxon>
        <taxon>Viridiplantae</taxon>
        <taxon>Streptophyta</taxon>
        <taxon>Embryophyta</taxon>
        <taxon>Tracheophyta</taxon>
        <taxon>Spermatophyta</taxon>
        <taxon>Magnoliopsida</taxon>
        <taxon>eudicotyledons</taxon>
        <taxon>Gunneridae</taxon>
        <taxon>Pentapetalae</taxon>
        <taxon>rosids</taxon>
        <taxon>malvids</taxon>
        <taxon>Malvales</taxon>
        <taxon>Dipterocarpaceae</taxon>
        <taxon>Rubroshorea</taxon>
    </lineage>
</organism>
<protein>
    <submittedName>
        <fullName evidence="2">Uncharacterized protein</fullName>
    </submittedName>
</protein>
<keyword evidence="3" id="KW-1185">Reference proteome</keyword>
<accession>A0AAV5M4M7</accession>
<reference evidence="2 3" key="1">
    <citation type="journal article" date="2021" name="Commun. Biol.">
        <title>The genome of Shorea leprosula (Dipterocarpaceae) highlights the ecological relevance of drought in aseasonal tropical rainforests.</title>
        <authorList>
            <person name="Ng K.K.S."/>
            <person name="Kobayashi M.J."/>
            <person name="Fawcett J.A."/>
            <person name="Hatakeyama M."/>
            <person name="Paape T."/>
            <person name="Ng C.H."/>
            <person name="Ang C.C."/>
            <person name="Tnah L.H."/>
            <person name="Lee C.T."/>
            <person name="Nishiyama T."/>
            <person name="Sese J."/>
            <person name="O'Brien M.J."/>
            <person name="Copetti D."/>
            <person name="Mohd Noor M.I."/>
            <person name="Ong R.C."/>
            <person name="Putra M."/>
            <person name="Sireger I.Z."/>
            <person name="Indrioko S."/>
            <person name="Kosugi Y."/>
            <person name="Izuno A."/>
            <person name="Isagi Y."/>
            <person name="Lee S.L."/>
            <person name="Shimizu K.K."/>
        </authorList>
    </citation>
    <scope>NUCLEOTIDE SEQUENCE [LARGE SCALE GENOMIC DNA]</scope>
    <source>
        <strain evidence="2">214</strain>
    </source>
</reference>
<feature type="region of interest" description="Disordered" evidence="1">
    <location>
        <begin position="1"/>
        <end position="24"/>
    </location>
</feature>
<evidence type="ECO:0000256" key="1">
    <source>
        <dbReference type="SAM" id="MobiDB-lite"/>
    </source>
</evidence>
<gene>
    <name evidence="2" type="ORF">SLEP1_g51869</name>
</gene>
<dbReference type="EMBL" id="BPVZ01000185">
    <property type="protein sequence ID" value="GKV44710.1"/>
    <property type="molecule type" value="Genomic_DNA"/>
</dbReference>
<evidence type="ECO:0000313" key="3">
    <source>
        <dbReference type="Proteomes" id="UP001054252"/>
    </source>
</evidence>